<dbReference type="InterPro" id="IPR058792">
    <property type="entry name" value="Beta-barrel_RND_2"/>
</dbReference>
<feature type="domain" description="CusB-like beta-barrel" evidence="4">
    <location>
        <begin position="185"/>
        <end position="258"/>
    </location>
</feature>
<keyword evidence="2" id="KW-0175">Coiled coil</keyword>
<dbReference type="InterPro" id="IPR058625">
    <property type="entry name" value="MdtA-like_BSH"/>
</dbReference>
<gene>
    <name evidence="6" type="ORF">FHS55_004275</name>
</gene>
<dbReference type="PRINTS" id="PR01490">
    <property type="entry name" value="RTXTOXIND"/>
</dbReference>
<dbReference type="InterPro" id="IPR006143">
    <property type="entry name" value="RND_pump_MFP"/>
</dbReference>
<feature type="coiled-coil region" evidence="2">
    <location>
        <begin position="85"/>
        <end position="143"/>
    </location>
</feature>
<evidence type="ECO:0000256" key="1">
    <source>
        <dbReference type="ARBA" id="ARBA00009477"/>
    </source>
</evidence>
<evidence type="ECO:0000259" key="3">
    <source>
        <dbReference type="Pfam" id="PF25917"/>
    </source>
</evidence>
<dbReference type="Gene3D" id="2.40.420.20">
    <property type="match status" value="1"/>
</dbReference>
<feature type="domain" description="YknX-like C-terminal permuted SH3-like" evidence="5">
    <location>
        <begin position="266"/>
        <end position="330"/>
    </location>
</feature>
<evidence type="ECO:0000313" key="7">
    <source>
        <dbReference type="Proteomes" id="UP000533469"/>
    </source>
</evidence>
<evidence type="ECO:0000259" key="4">
    <source>
        <dbReference type="Pfam" id="PF25954"/>
    </source>
</evidence>
<name>A0A839ZFN1_9HYPH</name>
<feature type="domain" description="Multidrug resistance protein MdtA-like barrel-sandwich hybrid" evidence="3">
    <location>
        <begin position="52"/>
        <end position="174"/>
    </location>
</feature>
<dbReference type="EMBL" id="JACICD010000012">
    <property type="protein sequence ID" value="MBB3773633.1"/>
    <property type="molecule type" value="Genomic_DNA"/>
</dbReference>
<dbReference type="SUPFAM" id="SSF111369">
    <property type="entry name" value="HlyD-like secretion proteins"/>
    <property type="match status" value="1"/>
</dbReference>
<dbReference type="Pfam" id="PF25954">
    <property type="entry name" value="Beta-barrel_RND_2"/>
    <property type="match status" value="1"/>
</dbReference>
<evidence type="ECO:0000259" key="5">
    <source>
        <dbReference type="Pfam" id="PF25989"/>
    </source>
</evidence>
<dbReference type="PANTHER" id="PTHR30469">
    <property type="entry name" value="MULTIDRUG RESISTANCE PROTEIN MDTA"/>
    <property type="match status" value="1"/>
</dbReference>
<sequence>MSEKFAALKGEARAAPEPRAGAARIAVEVAPARASQVTADIRSIGTLQSDESVKVASEVTGRVQEISFREGEHVKAGDVLVQLDAALVKASLDETEARLELAKANHDRASRLSQSGAGTTRALDEALAELNRANAVLDSQRVQVAKHTITAPFDGVVGLRTVSVGAYIAVGTELVNLEKIDLLKVDFKIPEIYLRNVAVGQEVEILADAMPGQTFTGMVYAIDPLIDVNGRSLSVRARLPNPGGVLRPGLFVRVLLKGTESRSAVFVPEGAVVPRGQERFVWVVEDGHAVETKVTLGQRLAGEVEVLNGIAAGASVVIAGQGRLRNKAVVEIVSTPPDPQS</sequence>
<dbReference type="GO" id="GO:0015562">
    <property type="term" value="F:efflux transmembrane transporter activity"/>
    <property type="evidence" value="ECO:0007669"/>
    <property type="project" value="TreeGrafter"/>
</dbReference>
<dbReference type="Pfam" id="PF25989">
    <property type="entry name" value="YknX_C"/>
    <property type="match status" value="1"/>
</dbReference>
<evidence type="ECO:0000256" key="2">
    <source>
        <dbReference type="SAM" id="Coils"/>
    </source>
</evidence>
<protein>
    <submittedName>
        <fullName evidence="6">Membrane fusion protein (Multidrug efflux system)</fullName>
    </submittedName>
</protein>
<dbReference type="FunFam" id="2.40.30.170:FF:000010">
    <property type="entry name" value="Efflux RND transporter periplasmic adaptor subunit"/>
    <property type="match status" value="1"/>
</dbReference>
<comment type="similarity">
    <text evidence="1">Belongs to the membrane fusion protein (MFP) (TC 8.A.1) family.</text>
</comment>
<dbReference type="GO" id="GO:1990281">
    <property type="term" value="C:efflux pump complex"/>
    <property type="evidence" value="ECO:0007669"/>
    <property type="project" value="TreeGrafter"/>
</dbReference>
<reference evidence="6 7" key="1">
    <citation type="submission" date="2020-08" db="EMBL/GenBank/DDBJ databases">
        <title>Genomic Encyclopedia of Type Strains, Phase IV (KMG-IV): sequencing the most valuable type-strain genomes for metagenomic binning, comparative biology and taxonomic classification.</title>
        <authorList>
            <person name="Goeker M."/>
        </authorList>
    </citation>
    <scope>NUCLEOTIDE SEQUENCE [LARGE SCALE GENOMIC DNA]</scope>
    <source>
        <strain evidence="6 7">DSM 5895</strain>
    </source>
</reference>
<organism evidence="6 7">
    <name type="scientific">Ancylobacter tetraedralis</name>
    <dbReference type="NCBI Taxonomy" id="217068"/>
    <lineage>
        <taxon>Bacteria</taxon>
        <taxon>Pseudomonadati</taxon>
        <taxon>Pseudomonadota</taxon>
        <taxon>Alphaproteobacteria</taxon>
        <taxon>Hyphomicrobiales</taxon>
        <taxon>Xanthobacteraceae</taxon>
        <taxon>Ancylobacter</taxon>
    </lineage>
</organism>
<keyword evidence="7" id="KW-1185">Reference proteome</keyword>
<dbReference type="NCBIfam" id="TIGR01730">
    <property type="entry name" value="RND_mfp"/>
    <property type="match status" value="1"/>
</dbReference>
<dbReference type="Pfam" id="PF25917">
    <property type="entry name" value="BSH_RND"/>
    <property type="match status" value="1"/>
</dbReference>
<dbReference type="PANTHER" id="PTHR30469:SF15">
    <property type="entry name" value="HLYD FAMILY OF SECRETION PROTEINS"/>
    <property type="match status" value="1"/>
</dbReference>
<evidence type="ECO:0000313" key="6">
    <source>
        <dbReference type="EMBL" id="MBB3773633.1"/>
    </source>
</evidence>
<comment type="caution">
    <text evidence="6">The sequence shown here is derived from an EMBL/GenBank/DDBJ whole genome shotgun (WGS) entry which is preliminary data.</text>
</comment>
<proteinExistence type="inferred from homology"/>
<dbReference type="InterPro" id="IPR058637">
    <property type="entry name" value="YknX-like_C"/>
</dbReference>
<dbReference type="Gene3D" id="2.40.30.170">
    <property type="match status" value="1"/>
</dbReference>
<dbReference type="RefSeq" id="WP_246340357.1">
    <property type="nucleotide sequence ID" value="NZ_JACICD010000012.1"/>
</dbReference>
<accession>A0A839ZFN1</accession>
<dbReference type="AlphaFoldDB" id="A0A839ZFN1"/>
<dbReference type="Gene3D" id="1.10.287.470">
    <property type="entry name" value="Helix hairpin bin"/>
    <property type="match status" value="1"/>
</dbReference>
<dbReference type="Proteomes" id="UP000533469">
    <property type="component" value="Unassembled WGS sequence"/>
</dbReference>
<dbReference type="Gene3D" id="2.40.50.100">
    <property type="match status" value="1"/>
</dbReference>